<dbReference type="EMBL" id="HE806317">
    <property type="protein sequence ID" value="CCH59180.1"/>
    <property type="molecule type" value="Genomic_DNA"/>
</dbReference>
<evidence type="ECO:0000313" key="10">
    <source>
        <dbReference type="Proteomes" id="UP000002866"/>
    </source>
</evidence>
<dbReference type="GO" id="GO:0005758">
    <property type="term" value="C:mitochondrial intermembrane space"/>
    <property type="evidence" value="ECO:0007669"/>
    <property type="project" value="EnsemblFungi"/>
</dbReference>
<keyword evidence="3 7" id="KW-0808">Transferase</keyword>
<organism evidence="9 10">
    <name type="scientific">Henningerozyma blattae (strain ATCC 34711 / CBS 6284 / DSM 70876 / NBRC 10599 / NRRL Y-10934 / UCD 77-7)</name>
    <name type="common">Yeast</name>
    <name type="synonym">Tetrapisispora blattae</name>
    <dbReference type="NCBI Taxonomy" id="1071380"/>
    <lineage>
        <taxon>Eukaryota</taxon>
        <taxon>Fungi</taxon>
        <taxon>Dikarya</taxon>
        <taxon>Ascomycota</taxon>
        <taxon>Saccharomycotina</taxon>
        <taxon>Saccharomycetes</taxon>
        <taxon>Saccharomycetales</taxon>
        <taxon>Saccharomycetaceae</taxon>
        <taxon>Henningerozyma</taxon>
    </lineage>
</organism>
<feature type="binding site" evidence="7">
    <location>
        <position position="83"/>
    </location>
    <ligand>
        <name>S-adenosyl-L-methionine</name>
        <dbReference type="ChEBI" id="CHEBI:59789"/>
    </ligand>
</feature>
<dbReference type="GO" id="GO:0034246">
    <property type="term" value="F:mitochondrial transcription factor activity"/>
    <property type="evidence" value="ECO:0007669"/>
    <property type="project" value="EnsemblFungi"/>
</dbReference>
<dbReference type="OrthoDB" id="16079at2759"/>
<comment type="function">
    <text evidence="6">Mitochondrial transcription factor that confers selective promoter recognition on the core subunit of the yeast mitochondrial RNA polymerase. Interacts with DNA in a non-specific manner.</text>
</comment>
<reference evidence="9 10" key="1">
    <citation type="journal article" date="2011" name="Proc. Natl. Acad. Sci. U.S.A.">
        <title>Evolutionary erosion of yeast sex chromosomes by mating-type switching accidents.</title>
        <authorList>
            <person name="Gordon J.L."/>
            <person name="Armisen D."/>
            <person name="Proux-Wera E."/>
            <person name="Oheigeartaigh S.S."/>
            <person name="Byrne K.P."/>
            <person name="Wolfe K.H."/>
        </authorList>
    </citation>
    <scope>NUCLEOTIDE SEQUENCE [LARGE SCALE GENOMIC DNA]</scope>
    <source>
        <strain evidence="10">ATCC 34711 / CBS 6284 / DSM 70876 / NBRC 10599 / NRRL Y-10934 / UCD 77-7</strain>
    </source>
</reference>
<dbReference type="InParanoid" id="I2GYH8"/>
<dbReference type="Pfam" id="PF00398">
    <property type="entry name" value="RrnaAD"/>
    <property type="match status" value="1"/>
</dbReference>
<dbReference type="OMA" id="WDYVTKH"/>
<dbReference type="eggNOG" id="ENOG502QY7G">
    <property type="taxonomic scope" value="Eukaryota"/>
</dbReference>
<dbReference type="InterPro" id="IPR001737">
    <property type="entry name" value="KsgA/Erm"/>
</dbReference>
<dbReference type="STRING" id="1071380.I2GYH8"/>
<protein>
    <recommendedName>
        <fullName evidence="8">rRNA adenine N(6)-methyltransferase</fullName>
        <ecNumber evidence="8">2.1.1.-</ecNumber>
    </recommendedName>
</protein>
<keyword evidence="8" id="KW-0698">rRNA processing</keyword>
<dbReference type="PROSITE" id="PS51689">
    <property type="entry name" value="SAM_RNA_A_N6_MT"/>
    <property type="match status" value="1"/>
</dbReference>
<dbReference type="GO" id="GO:0003723">
    <property type="term" value="F:RNA binding"/>
    <property type="evidence" value="ECO:0007669"/>
    <property type="project" value="UniProtKB-UniRule"/>
</dbReference>
<comment type="caution">
    <text evidence="7">Lacks conserved residue(s) required for the propagation of feature annotation.</text>
</comment>
<dbReference type="SUPFAM" id="SSF53335">
    <property type="entry name" value="S-adenosyl-L-methionine-dependent methyltransferases"/>
    <property type="match status" value="1"/>
</dbReference>
<dbReference type="Gene3D" id="1.10.8.100">
    <property type="entry name" value="Ribosomal RNA adenine dimethylase-like, domain 2"/>
    <property type="match status" value="1"/>
</dbReference>
<evidence type="ECO:0000256" key="6">
    <source>
        <dbReference type="ARBA" id="ARBA00024915"/>
    </source>
</evidence>
<dbReference type="GO" id="GO:0034245">
    <property type="term" value="C:mitochondrial DNA-directed RNA polymerase complex"/>
    <property type="evidence" value="ECO:0007669"/>
    <property type="project" value="EnsemblFungi"/>
</dbReference>
<evidence type="ECO:0000256" key="1">
    <source>
        <dbReference type="ARBA" id="ARBA00004173"/>
    </source>
</evidence>
<dbReference type="InterPro" id="IPR023165">
    <property type="entry name" value="rRNA_Ade_diMease-like_C"/>
</dbReference>
<dbReference type="FunCoup" id="I2GYH8">
    <property type="interactions" value="29"/>
</dbReference>
<evidence type="ECO:0000256" key="7">
    <source>
        <dbReference type="PROSITE-ProRule" id="PRU01026"/>
    </source>
</evidence>
<dbReference type="Gene3D" id="3.40.50.150">
    <property type="entry name" value="Vaccinia Virus protein VP39"/>
    <property type="match status" value="1"/>
</dbReference>
<keyword evidence="5 7" id="KW-0694">RNA-binding</keyword>
<keyword evidence="10" id="KW-1185">Reference proteome</keyword>
<dbReference type="GO" id="GO:0005759">
    <property type="term" value="C:mitochondrial matrix"/>
    <property type="evidence" value="ECO:0007669"/>
    <property type="project" value="EnsemblFungi"/>
</dbReference>
<sequence>MQLPKFHYGTRHLIDSTAIRGILHNSKVFPRSHVLELYPGIGPFSNEIQKLYNPPHHLLLEPRKNFKATLSENFPNLNNCELDPYDWSTYHILAKSQELNFHPLIQDWSKPNDDLVFVANLTNPHNEGLLMQWLDCITRRNWLYKFGKVPMIIWINSHLAGKLLAPYGSSLRSKRSTFMETLTEISVLAHHKDETYPGVKNHIVETQDSNTKPQEIVEFDDSMIWPIKATKSASSESIVCLKVVPNGKEIDFEPWEFITKHLYMSKITPFKDIADSLGHGGYEYFEPQFRDNQELWNKKPVNMTPKEFIEISNVFMNWPFKPDYRSDFLNIFSEDM</sequence>
<accession>I2GYH8</accession>
<keyword evidence="2 7" id="KW-0489">Methyltransferase</keyword>
<feature type="binding site" evidence="7">
    <location>
        <position position="13"/>
    </location>
    <ligand>
        <name>S-adenosyl-L-methionine</name>
        <dbReference type="ChEBI" id="CHEBI:59789"/>
    </ligand>
</feature>
<evidence type="ECO:0000256" key="3">
    <source>
        <dbReference type="ARBA" id="ARBA00022679"/>
    </source>
</evidence>
<evidence type="ECO:0000313" key="9">
    <source>
        <dbReference type="EMBL" id="CCH59180.1"/>
    </source>
</evidence>
<dbReference type="GeneID" id="14494774"/>
<dbReference type="PANTHER" id="PTHR11727">
    <property type="entry name" value="DIMETHYLADENOSINE TRANSFERASE"/>
    <property type="match status" value="1"/>
</dbReference>
<evidence type="ECO:0000256" key="2">
    <source>
        <dbReference type="ARBA" id="ARBA00022603"/>
    </source>
</evidence>
<name>I2GYH8_HENB6</name>
<proteinExistence type="inferred from homology"/>
<feature type="binding site" evidence="7">
    <location>
        <position position="120"/>
    </location>
    <ligand>
        <name>S-adenosyl-L-methionine</name>
        <dbReference type="ChEBI" id="CHEBI:59789"/>
    </ligand>
</feature>
<dbReference type="InterPro" id="IPR029063">
    <property type="entry name" value="SAM-dependent_MTases_sf"/>
</dbReference>
<dbReference type="GO" id="GO:0006391">
    <property type="term" value="P:transcription initiation at mitochondrial promoter"/>
    <property type="evidence" value="ECO:0007669"/>
    <property type="project" value="EnsemblFungi"/>
</dbReference>
<dbReference type="GO" id="GO:0032786">
    <property type="term" value="P:positive regulation of DNA-templated transcription, elongation"/>
    <property type="evidence" value="ECO:0007669"/>
    <property type="project" value="EnsemblFungi"/>
</dbReference>
<keyword evidence="4 7" id="KW-0949">S-adenosyl-L-methionine</keyword>
<dbReference type="EC" id="2.1.1.-" evidence="8"/>
<dbReference type="KEGG" id="tbl:TBLA_0B03390"/>
<dbReference type="GO" id="GO:0000179">
    <property type="term" value="F:rRNA (adenine-N6,N6-)-dimethyltransferase activity"/>
    <property type="evidence" value="ECO:0007669"/>
    <property type="project" value="UniProtKB-UniRule"/>
</dbReference>
<feature type="binding site" evidence="7">
    <location>
        <position position="61"/>
    </location>
    <ligand>
        <name>S-adenosyl-L-methionine</name>
        <dbReference type="ChEBI" id="CHEBI:59789"/>
    </ligand>
</feature>
<evidence type="ECO:0000256" key="8">
    <source>
        <dbReference type="RuleBase" id="RU362106"/>
    </source>
</evidence>
<dbReference type="AlphaFoldDB" id="I2GYH8"/>
<dbReference type="RefSeq" id="XP_004178699.1">
    <property type="nucleotide sequence ID" value="XM_004178651.1"/>
</dbReference>
<comment type="subcellular location">
    <subcellularLocation>
        <location evidence="1">Mitochondrion</location>
    </subcellularLocation>
</comment>
<dbReference type="HOGENOM" id="CLU_034228_0_0_1"/>
<dbReference type="PANTHER" id="PTHR11727:SF17">
    <property type="entry name" value="DIMETHYLADENOSINE TRANSFERASE 1, MITOCHONDRIAL"/>
    <property type="match status" value="1"/>
</dbReference>
<gene>
    <name evidence="9" type="primary">TBLA0B03390</name>
    <name evidence="9" type="ORF">TBLA_0B03390</name>
</gene>
<dbReference type="Proteomes" id="UP000002866">
    <property type="component" value="Chromosome 2"/>
</dbReference>
<evidence type="ECO:0000256" key="5">
    <source>
        <dbReference type="ARBA" id="ARBA00022884"/>
    </source>
</evidence>
<evidence type="ECO:0000256" key="4">
    <source>
        <dbReference type="ARBA" id="ARBA00022691"/>
    </source>
</evidence>
<comment type="similarity">
    <text evidence="7 8">Belongs to the class I-like SAM-binding methyltransferase superfamily. rRNA adenine N(6)-methyltransferase family.</text>
</comment>